<comment type="function">
    <text evidence="20">Catalyzes the synthesis of cyclic-di-GMP (c-di-GMP) via the condensation of 2 GTP molecules. Cyclic-di-GMP is a second messenger which controls cell surface-associated traits in bacteria. Involved in the regulation of cellulose production.</text>
</comment>
<dbReference type="InterPro" id="IPR033416">
    <property type="entry name" value="CHASE7"/>
</dbReference>
<evidence type="ECO:0000256" key="13">
    <source>
        <dbReference type="ARBA" id="ARBA00022842"/>
    </source>
</evidence>
<evidence type="ECO:0000256" key="9">
    <source>
        <dbReference type="ARBA" id="ARBA00022679"/>
    </source>
</evidence>
<evidence type="ECO:0000256" key="6">
    <source>
        <dbReference type="ARBA" id="ARBA00012528"/>
    </source>
</evidence>
<evidence type="ECO:0000256" key="4">
    <source>
        <dbReference type="ARBA" id="ARBA00005186"/>
    </source>
</evidence>
<comment type="pathway">
    <text evidence="3">Purine metabolism; 3',5'-cyclic di-GMP biosynthesis.</text>
</comment>
<accession>A0ABD7QK69</accession>
<evidence type="ECO:0000256" key="2">
    <source>
        <dbReference type="ARBA" id="ARBA00004429"/>
    </source>
</evidence>
<keyword evidence="15 21" id="KW-1133">Transmembrane helix</keyword>
<dbReference type="SMART" id="SM00267">
    <property type="entry name" value="GGDEF"/>
    <property type="match status" value="1"/>
</dbReference>
<keyword evidence="14" id="KW-0135">Cellulose biosynthesis</keyword>
<evidence type="ECO:0000313" key="24">
    <source>
        <dbReference type="Proteomes" id="UP000295263"/>
    </source>
</evidence>
<dbReference type="Gene3D" id="3.30.70.270">
    <property type="match status" value="1"/>
</dbReference>
<dbReference type="SUPFAM" id="SSF55073">
    <property type="entry name" value="Nucleotide cyclase"/>
    <property type="match status" value="1"/>
</dbReference>
<comment type="pathway">
    <text evidence="4">Glycan metabolism; bacterial cellulose biosynthesis.</text>
</comment>
<feature type="transmembrane region" description="Helical" evidence="21">
    <location>
        <begin position="309"/>
        <end position="335"/>
    </location>
</feature>
<dbReference type="GO" id="GO:0030244">
    <property type="term" value="P:cellulose biosynthetic process"/>
    <property type="evidence" value="ECO:0007669"/>
    <property type="project" value="UniProtKB-KW"/>
</dbReference>
<gene>
    <name evidence="23" type="ORF">EC841_103198</name>
</gene>
<evidence type="ECO:0000256" key="15">
    <source>
        <dbReference type="ARBA" id="ARBA00022989"/>
    </source>
</evidence>
<reference evidence="23 24" key="1">
    <citation type="submission" date="2019-03" db="EMBL/GenBank/DDBJ databases">
        <title>Genomic analyses of the natural microbiome of Caenorhabditis elegans.</title>
        <authorList>
            <person name="Samuel B."/>
        </authorList>
    </citation>
    <scope>NUCLEOTIDE SEQUENCE [LARGE SCALE GENOMIC DNA]</scope>
    <source>
        <strain evidence="23 24">JUb54</strain>
    </source>
</reference>
<evidence type="ECO:0000256" key="10">
    <source>
        <dbReference type="ARBA" id="ARBA00022692"/>
    </source>
</evidence>
<comment type="subunit">
    <text evidence="5">Homodimer.</text>
</comment>
<dbReference type="NCBIfam" id="NF011955">
    <property type="entry name" value="PRK15426.1"/>
    <property type="match status" value="1"/>
</dbReference>
<evidence type="ECO:0000256" key="5">
    <source>
        <dbReference type="ARBA" id="ARBA00011738"/>
    </source>
</evidence>
<dbReference type="InterPro" id="IPR000160">
    <property type="entry name" value="GGDEF_dom"/>
</dbReference>
<evidence type="ECO:0000256" key="17">
    <source>
        <dbReference type="ARBA" id="ARBA00023136"/>
    </source>
</evidence>
<name>A0ABD7QK69_RAOOR</name>
<keyword evidence="7" id="KW-1003">Cell membrane</keyword>
<protein>
    <recommendedName>
        <fullName evidence="6">diguanylate cyclase</fullName>
        <ecNumber evidence="6">2.7.7.65</ecNumber>
    </recommendedName>
    <alternativeName>
        <fullName evidence="18">Cellulose synthesis regulatory protein</fullName>
    </alternativeName>
</protein>
<keyword evidence="12" id="KW-0547">Nucleotide-binding</keyword>
<comment type="caution">
    <text evidence="23">The sequence shown here is derived from an EMBL/GenBank/DDBJ whole genome shotgun (WGS) entry which is preliminary data.</text>
</comment>
<dbReference type="PANTHER" id="PTHR45138">
    <property type="entry name" value="REGULATORY COMPONENTS OF SENSORY TRANSDUCTION SYSTEM"/>
    <property type="match status" value="1"/>
</dbReference>
<dbReference type="GO" id="GO:0052621">
    <property type="term" value="F:diguanylate cyclase activity"/>
    <property type="evidence" value="ECO:0007669"/>
    <property type="project" value="UniProtKB-EC"/>
</dbReference>
<dbReference type="CDD" id="cd01949">
    <property type="entry name" value="GGDEF"/>
    <property type="match status" value="1"/>
</dbReference>
<evidence type="ECO:0000256" key="16">
    <source>
        <dbReference type="ARBA" id="ARBA00023134"/>
    </source>
</evidence>
<evidence type="ECO:0000256" key="19">
    <source>
        <dbReference type="ARBA" id="ARBA00034247"/>
    </source>
</evidence>
<dbReference type="GO" id="GO:0005886">
    <property type="term" value="C:plasma membrane"/>
    <property type="evidence" value="ECO:0007669"/>
    <property type="project" value="UniProtKB-SubCell"/>
</dbReference>
<evidence type="ECO:0000256" key="3">
    <source>
        <dbReference type="ARBA" id="ARBA00004665"/>
    </source>
</evidence>
<comment type="cofactor">
    <cofactor evidence="1">
        <name>Mg(2+)</name>
        <dbReference type="ChEBI" id="CHEBI:18420"/>
    </cofactor>
</comment>
<dbReference type="InterPro" id="IPR050469">
    <property type="entry name" value="Diguanylate_Cyclase"/>
</dbReference>
<evidence type="ECO:0000259" key="22">
    <source>
        <dbReference type="PROSITE" id="PS50887"/>
    </source>
</evidence>
<dbReference type="GO" id="GO:0005525">
    <property type="term" value="F:GTP binding"/>
    <property type="evidence" value="ECO:0007669"/>
    <property type="project" value="UniProtKB-KW"/>
</dbReference>
<keyword evidence="13" id="KW-0460">Magnesium</keyword>
<evidence type="ECO:0000256" key="18">
    <source>
        <dbReference type="ARBA" id="ARBA00031311"/>
    </source>
</evidence>
<dbReference type="Pfam" id="PF17151">
    <property type="entry name" value="CHASE7"/>
    <property type="match status" value="1"/>
</dbReference>
<evidence type="ECO:0000256" key="14">
    <source>
        <dbReference type="ARBA" id="ARBA00022916"/>
    </source>
</evidence>
<evidence type="ECO:0000256" key="8">
    <source>
        <dbReference type="ARBA" id="ARBA00022519"/>
    </source>
</evidence>
<evidence type="ECO:0000313" key="23">
    <source>
        <dbReference type="EMBL" id="TCQ74022.1"/>
    </source>
</evidence>
<evidence type="ECO:0000256" key="12">
    <source>
        <dbReference type="ARBA" id="ARBA00022741"/>
    </source>
</evidence>
<dbReference type="EC" id="2.7.7.65" evidence="6"/>
<proteinExistence type="predicted"/>
<comment type="subcellular location">
    <subcellularLocation>
        <location evidence="2">Cell inner membrane</location>
        <topology evidence="2">Multi-pass membrane protein</topology>
    </subcellularLocation>
</comment>
<dbReference type="NCBIfam" id="TIGR00254">
    <property type="entry name" value="GGDEF"/>
    <property type="match status" value="1"/>
</dbReference>
<dbReference type="PANTHER" id="PTHR45138:SF16">
    <property type="entry name" value="DIGUANYLATE CYCLASE DGCQ-RELATED"/>
    <property type="match status" value="1"/>
</dbReference>
<comment type="catalytic activity">
    <reaction evidence="19">
        <text>2 GTP = 3',3'-c-di-GMP + 2 diphosphate</text>
        <dbReference type="Rhea" id="RHEA:24898"/>
        <dbReference type="ChEBI" id="CHEBI:33019"/>
        <dbReference type="ChEBI" id="CHEBI:37565"/>
        <dbReference type="ChEBI" id="CHEBI:58805"/>
        <dbReference type="EC" id="2.7.7.65"/>
    </reaction>
</comment>
<evidence type="ECO:0000256" key="1">
    <source>
        <dbReference type="ARBA" id="ARBA00001946"/>
    </source>
</evidence>
<keyword evidence="9" id="KW-0808">Transferase</keyword>
<dbReference type="GO" id="GO:0046872">
    <property type="term" value="F:metal ion binding"/>
    <property type="evidence" value="ECO:0007669"/>
    <property type="project" value="UniProtKB-KW"/>
</dbReference>
<organism evidence="23 24">
    <name type="scientific">Raoultella ornithinolytica</name>
    <name type="common">Klebsiella ornithinolytica</name>
    <dbReference type="NCBI Taxonomy" id="54291"/>
    <lineage>
        <taxon>Bacteria</taxon>
        <taxon>Pseudomonadati</taxon>
        <taxon>Pseudomonadota</taxon>
        <taxon>Gammaproteobacteria</taxon>
        <taxon>Enterobacterales</taxon>
        <taxon>Enterobacteriaceae</taxon>
        <taxon>Klebsiella/Raoultella group</taxon>
        <taxon>Raoultella</taxon>
    </lineage>
</organism>
<dbReference type="PROSITE" id="PS50887">
    <property type="entry name" value="GGDEF"/>
    <property type="match status" value="1"/>
</dbReference>
<keyword evidence="11" id="KW-0479">Metal-binding</keyword>
<evidence type="ECO:0000256" key="11">
    <source>
        <dbReference type="ARBA" id="ARBA00022723"/>
    </source>
</evidence>
<keyword evidence="10 21" id="KW-0812">Transmembrane</keyword>
<evidence type="ECO:0000256" key="21">
    <source>
        <dbReference type="SAM" id="Phobius"/>
    </source>
</evidence>
<dbReference type="FunFam" id="3.30.70.270:FF:000001">
    <property type="entry name" value="Diguanylate cyclase domain protein"/>
    <property type="match status" value="1"/>
</dbReference>
<sequence>MVLEEAYVDNQHNNLENVAHEMDGLLQFNTDRMIFFRNGMQSALETPLDFTILRKAEQEYISKRHEAIWSVALHNRRTLPVYGVSDAFVDKAPTLSRDNTLSGNELMATLELGYLLRLTNNNRGFTERMLYVSRSGFFVSTQALTNTTQALALYSAATRSPWFTRQSQRTNPGRGVVWQTFPEEGALRDAQVVTASIPLDFRHYWHGVLAMDFSVREMKAFLVNAAKGGQDGEYQLYDSRLNLIASSAPGNVLTLLSPREQETLSYAFSHDNKGGIRLLTRYISWQKLNNFDGVLLRIHTLQEGVRGEFGSITIALMLMWLLFTSMLMISWLVILRMVRNMSELQTSLEWRAWHDALTRLLNRGALFERAIAAAGECERGKRPFAVIQLDLDYFKRVNDLHGHQSGDRVLSLVASTIASNLREGDLAGRVGGEEFCVVMPDTTLQEATAIAERIRVRINSREILLCNNTSLRISASLGVSCSEDCAEVNFENLQSIADRRLYLAKQNGRNQVCSVG</sequence>
<dbReference type="EMBL" id="SLYQ01000003">
    <property type="protein sequence ID" value="TCQ74022.1"/>
    <property type="molecule type" value="Genomic_DNA"/>
</dbReference>
<dbReference type="AlphaFoldDB" id="A0ABD7QK69"/>
<feature type="domain" description="GGDEF" evidence="22">
    <location>
        <begin position="382"/>
        <end position="516"/>
    </location>
</feature>
<dbReference type="InterPro" id="IPR043128">
    <property type="entry name" value="Rev_trsase/Diguanyl_cyclase"/>
</dbReference>
<dbReference type="Proteomes" id="UP000295263">
    <property type="component" value="Unassembled WGS sequence"/>
</dbReference>
<dbReference type="Pfam" id="PF00990">
    <property type="entry name" value="GGDEF"/>
    <property type="match status" value="1"/>
</dbReference>
<keyword evidence="17 21" id="KW-0472">Membrane</keyword>
<dbReference type="InterPro" id="IPR029787">
    <property type="entry name" value="Nucleotide_cyclase"/>
</dbReference>
<keyword evidence="8" id="KW-0997">Cell inner membrane</keyword>
<evidence type="ECO:0000256" key="20">
    <source>
        <dbReference type="ARBA" id="ARBA00045634"/>
    </source>
</evidence>
<keyword evidence="16" id="KW-0342">GTP-binding</keyword>
<evidence type="ECO:0000256" key="7">
    <source>
        <dbReference type="ARBA" id="ARBA00022475"/>
    </source>
</evidence>